<keyword evidence="1" id="KW-0175">Coiled coil</keyword>
<protein>
    <submittedName>
        <fullName evidence="2">Uncharacterized protein</fullName>
    </submittedName>
</protein>
<reference evidence="3" key="1">
    <citation type="submission" date="2017-07" db="EMBL/GenBank/DDBJ databases">
        <authorList>
            <person name="Bickmore M.X."/>
            <person name="Vaden K."/>
            <person name="Brady T.S."/>
            <person name="Tateoka O.B."/>
            <person name="Carter J.L."/>
            <person name="Pape J.A."/>
            <person name="Robinson D.M."/>
            <person name="Russell K.A."/>
            <person name="Staley L.A."/>
            <person name="Stettler J.M."/>
            <person name="Townsend M.H."/>
            <person name="Wienclaw T."/>
            <person name="Williamson T.L."/>
            <person name="Kruger J.L."/>
            <person name="Berg J.A."/>
            <person name="Sharma R."/>
            <person name="Payne A.M."/>
            <person name="Fajardo C.P."/>
            <person name="Breakwell D.P."/>
            <person name="Hope S."/>
            <person name="Grose J.H."/>
        </authorList>
    </citation>
    <scope>NUCLEOTIDE SEQUENCE [LARGE SCALE GENOMIC DNA]</scope>
</reference>
<evidence type="ECO:0000313" key="3">
    <source>
        <dbReference type="Proteomes" id="UP000222624"/>
    </source>
</evidence>
<name>A0A223LHZ4_9CAUD</name>
<evidence type="ECO:0000256" key="1">
    <source>
        <dbReference type="SAM" id="Coils"/>
    </source>
</evidence>
<gene>
    <name evidence="2" type="ORF">JOAD_71</name>
</gene>
<organism evidence="2 3">
    <name type="scientific">Erwinia phage vB_EamM_Joad</name>
    <dbReference type="NCBI Taxonomy" id="2026081"/>
    <lineage>
        <taxon>Viruses</taxon>
        <taxon>Duplodnaviria</taxon>
        <taxon>Heunggongvirae</taxon>
        <taxon>Uroviricota</taxon>
        <taxon>Caudoviricetes</taxon>
        <taxon>Chimalliviridae</taxon>
        <taxon>Risingsunvirus</taxon>
        <taxon>Risingsunvirus risingsun</taxon>
    </lineage>
</organism>
<dbReference type="EMBL" id="MF459647">
    <property type="protein sequence ID" value="ASU03844.1"/>
    <property type="molecule type" value="Genomic_DNA"/>
</dbReference>
<proteinExistence type="predicted"/>
<sequence length="301" mass="33848">MDETIDNFDVIEDAPIEAEFAGEHAETLVDGMLDTIQGNESFHGGLTRAQEYLKAVMETDGVSFYAVHGTEGVMDKIKAGAQKAWEAIKRAFKAIWSFFFDKKIERQAKTIFDTAKEYRQTAEEKMKGYKGDVNAEALKKRMTMIENVEKMLDEKSDAATKKALEEMPKDFAIHKPYVDMMKDAAKEIRETYGLMDIIKAIHKPADVSTAVTKLEEVANKIVKHQEKVRNVKSQIDSALNEMERAAAAPSPDKKHIEGNLKILKCCAAIFQDYITAIQKKMNLVSKLMSSIDRLFAKPAQA</sequence>
<dbReference type="Proteomes" id="UP000222624">
    <property type="component" value="Genome"/>
</dbReference>
<feature type="coiled-coil region" evidence="1">
    <location>
        <begin position="214"/>
        <end position="248"/>
    </location>
</feature>
<evidence type="ECO:0000313" key="2">
    <source>
        <dbReference type="EMBL" id="ASU03844.1"/>
    </source>
</evidence>
<accession>A0A223LHZ4</accession>